<dbReference type="OrthoDB" id="416553at2759"/>
<gene>
    <name evidence="2" type="ORF">Pmar_PMAR010274</name>
</gene>
<organism evidence="3">
    <name type="scientific">Perkinsus marinus (strain ATCC 50983 / TXsc)</name>
    <dbReference type="NCBI Taxonomy" id="423536"/>
    <lineage>
        <taxon>Eukaryota</taxon>
        <taxon>Sar</taxon>
        <taxon>Alveolata</taxon>
        <taxon>Perkinsozoa</taxon>
        <taxon>Perkinsea</taxon>
        <taxon>Perkinsida</taxon>
        <taxon>Perkinsidae</taxon>
        <taxon>Perkinsus</taxon>
    </lineage>
</organism>
<name>C5K5A6_PERM5</name>
<feature type="non-terminal residue" evidence="2">
    <location>
        <position position="68"/>
    </location>
</feature>
<dbReference type="GeneID" id="9054076"/>
<evidence type="ECO:0000313" key="2">
    <source>
        <dbReference type="EMBL" id="EER20528.1"/>
    </source>
</evidence>
<protein>
    <submittedName>
        <fullName evidence="2">Uncharacterized protein</fullName>
    </submittedName>
</protein>
<evidence type="ECO:0000256" key="1">
    <source>
        <dbReference type="SAM" id="MobiDB-lite"/>
    </source>
</evidence>
<dbReference type="RefSeq" id="XP_002788732.1">
    <property type="nucleotide sequence ID" value="XM_002788686.1"/>
</dbReference>
<accession>C5K5A6</accession>
<proteinExistence type="predicted"/>
<dbReference type="EMBL" id="GG670562">
    <property type="protein sequence ID" value="EER20528.1"/>
    <property type="molecule type" value="Genomic_DNA"/>
</dbReference>
<sequence length="68" mass="7333">MVHAPREGAGIPNFPPLRSRLDQSRIANPPEDPCDGRVIVIGNCGELLHLTKETGGEWTLEAASKNSL</sequence>
<dbReference type="AlphaFoldDB" id="C5K5A6"/>
<dbReference type="Proteomes" id="UP000007800">
    <property type="component" value="Unassembled WGS sequence"/>
</dbReference>
<keyword evidence="3" id="KW-1185">Reference proteome</keyword>
<evidence type="ECO:0000313" key="3">
    <source>
        <dbReference type="Proteomes" id="UP000007800"/>
    </source>
</evidence>
<dbReference type="InParanoid" id="C5K5A6"/>
<reference evidence="2 3" key="1">
    <citation type="submission" date="2008-07" db="EMBL/GenBank/DDBJ databases">
        <authorList>
            <person name="El-Sayed N."/>
            <person name="Caler E."/>
            <person name="Inman J."/>
            <person name="Amedeo P."/>
            <person name="Hass B."/>
            <person name="Wortman J."/>
        </authorList>
    </citation>
    <scope>NUCLEOTIDE SEQUENCE [LARGE SCALE GENOMIC DNA]</scope>
    <source>
        <strain evidence="3">ATCC 50983 / TXsc</strain>
    </source>
</reference>
<feature type="region of interest" description="Disordered" evidence="1">
    <location>
        <begin position="1"/>
        <end position="33"/>
    </location>
</feature>